<comment type="caution">
    <text evidence="2">The sequence shown here is derived from an EMBL/GenBank/DDBJ whole genome shotgun (WGS) entry which is preliminary data.</text>
</comment>
<name>A0ABT9ICD7_9ACTN</name>
<dbReference type="SUPFAM" id="SSF55486">
    <property type="entry name" value="Metalloproteases ('zincins'), catalytic domain"/>
    <property type="match status" value="1"/>
</dbReference>
<organism evidence="2 3">
    <name type="scientific">Blastococcus carthaginiensis</name>
    <dbReference type="NCBI Taxonomy" id="3050034"/>
    <lineage>
        <taxon>Bacteria</taxon>
        <taxon>Bacillati</taxon>
        <taxon>Actinomycetota</taxon>
        <taxon>Actinomycetes</taxon>
        <taxon>Geodermatophilales</taxon>
        <taxon>Geodermatophilaceae</taxon>
        <taxon>Blastococcus</taxon>
    </lineage>
</organism>
<gene>
    <name evidence="2" type="ORF">QOZ88_11340</name>
</gene>
<dbReference type="Pfam" id="PF04228">
    <property type="entry name" value="Zn_peptidase"/>
    <property type="match status" value="1"/>
</dbReference>
<protein>
    <submittedName>
        <fullName evidence="2">Neutral zinc metallopeptidase</fullName>
    </submittedName>
</protein>
<feature type="signal peptide" evidence="1">
    <location>
        <begin position="1"/>
        <end position="22"/>
    </location>
</feature>
<keyword evidence="1" id="KW-0732">Signal</keyword>
<evidence type="ECO:0000256" key="1">
    <source>
        <dbReference type="SAM" id="SignalP"/>
    </source>
</evidence>
<evidence type="ECO:0000313" key="2">
    <source>
        <dbReference type="EMBL" id="MDP5183233.1"/>
    </source>
</evidence>
<evidence type="ECO:0000313" key="3">
    <source>
        <dbReference type="Proteomes" id="UP001233673"/>
    </source>
</evidence>
<dbReference type="RefSeq" id="WP_305999876.1">
    <property type="nucleotide sequence ID" value="NZ_JASNFN010000011.1"/>
</dbReference>
<dbReference type="PROSITE" id="PS51257">
    <property type="entry name" value="PROKAR_LIPOPROTEIN"/>
    <property type="match status" value="1"/>
</dbReference>
<proteinExistence type="predicted"/>
<accession>A0ABT9ICD7</accession>
<sequence>MRQLLHRVAPVVVAALVLTGCAAGTVRGQATPPDDGPTDVTAGEFPVTGAGDEPIDQFARNALADLDAFWAQAYPEYFGEEYTPLAGGYFSVDSEALDESAYPGTGIGCEGSYTAPEDVAGNAFYDPTCDVIAYDRALLQELSDDYGRFLVPVVMAHEFGHAMQGRFGFAESGRSIQDETQADCLAGAWTRWVADGRAAHLSLREPELDDVVRGFLLLRDDVGSDPDDVEAHGSYFDRVSAFYDGFERGLGTCRDAFGADRLFTAAAFTPTDLDQGNADFADIVDWVGATLPVFWGEVFPAAFGGEFEEPEIAGFVGSAPGCDGLDGRDLGYCADDRTVYIDETDLAVPAYDEIGDFALATAMALPYALAVRDQAGLTVDDGEATRSAVCLTGWYQAQWYNAEFSDVVGAEISPGDLDEAVQFLLRYGVEDEVFPGTDASGFELVGAFRNGFLDGGAACGIGV</sequence>
<keyword evidence="3" id="KW-1185">Reference proteome</keyword>
<dbReference type="EMBL" id="JASNFN010000011">
    <property type="protein sequence ID" value="MDP5183233.1"/>
    <property type="molecule type" value="Genomic_DNA"/>
</dbReference>
<feature type="chain" id="PRO_5045959575" evidence="1">
    <location>
        <begin position="23"/>
        <end position="463"/>
    </location>
</feature>
<dbReference type="Proteomes" id="UP001233673">
    <property type="component" value="Unassembled WGS sequence"/>
</dbReference>
<reference evidence="3" key="1">
    <citation type="submission" date="2023-05" db="EMBL/GenBank/DDBJ databases">
        <title>Draft genome of Pseudofrankia sp. BMG5.37.</title>
        <authorList>
            <person name="Gtari M."/>
            <person name="Ghodhbane F."/>
            <person name="Sbissi I."/>
        </authorList>
    </citation>
    <scope>NUCLEOTIDE SEQUENCE [LARGE SCALE GENOMIC DNA]</scope>
    <source>
        <strain evidence="3">BMG 814</strain>
    </source>
</reference>
<dbReference type="InterPro" id="IPR007343">
    <property type="entry name" value="Uncharacterised_pept_Zn_put"/>
</dbReference>